<gene>
    <name evidence="3" type="ORF">C2857_007600</name>
</gene>
<evidence type="ECO:0000313" key="3">
    <source>
        <dbReference type="EMBL" id="QPG98429.1"/>
    </source>
</evidence>
<protein>
    <recommendedName>
        <fullName evidence="2">DUF7896 domain-containing protein</fullName>
    </recommendedName>
</protein>
<feature type="compositionally biased region" description="Polar residues" evidence="1">
    <location>
        <begin position="211"/>
        <end position="221"/>
    </location>
</feature>
<dbReference type="AlphaFoldDB" id="A0A7S9KQW3"/>
<feature type="domain" description="DUF7896" evidence="2">
    <location>
        <begin position="408"/>
        <end position="496"/>
    </location>
</feature>
<keyword evidence="4" id="KW-1185">Reference proteome</keyword>
<dbReference type="InterPro" id="IPR057218">
    <property type="entry name" value="DUF7896"/>
</dbReference>
<feature type="region of interest" description="Disordered" evidence="1">
    <location>
        <begin position="458"/>
        <end position="483"/>
    </location>
</feature>
<feature type="region of interest" description="Disordered" evidence="1">
    <location>
        <begin position="299"/>
        <end position="356"/>
    </location>
</feature>
<dbReference type="EMBL" id="CP031386">
    <property type="protein sequence ID" value="QPG98429.1"/>
    <property type="molecule type" value="Genomic_DNA"/>
</dbReference>
<reference evidence="3 4" key="1">
    <citation type="journal article" date="2018" name="PLoS Genet.">
        <title>Repeat elements organise 3D genome structure and mediate transcription in the filamentous fungus Epichloe festucae.</title>
        <authorList>
            <person name="Winter D.J."/>
            <person name="Ganley A.R.D."/>
            <person name="Young C.A."/>
            <person name="Liachko I."/>
            <person name="Schardl C.L."/>
            <person name="Dupont P.Y."/>
            <person name="Berry D."/>
            <person name="Ram A."/>
            <person name="Scott B."/>
            <person name="Cox M.P."/>
        </authorList>
    </citation>
    <scope>NUCLEOTIDE SEQUENCE [LARGE SCALE GENOMIC DNA]</scope>
    <source>
        <strain evidence="3 4">Fl1</strain>
    </source>
</reference>
<dbReference type="OrthoDB" id="5377599at2759"/>
<dbReference type="PANTHER" id="PTHR42031:SF1">
    <property type="entry name" value="KEY LIME PATHOGENICITY PROTEIN"/>
    <property type="match status" value="1"/>
</dbReference>
<name>A0A7S9KQW3_EPIFF</name>
<organism evidence="3 4">
    <name type="scientific">Epichloe festucae (strain Fl1)</name>
    <dbReference type="NCBI Taxonomy" id="877507"/>
    <lineage>
        <taxon>Eukaryota</taxon>
        <taxon>Fungi</taxon>
        <taxon>Dikarya</taxon>
        <taxon>Ascomycota</taxon>
        <taxon>Pezizomycotina</taxon>
        <taxon>Sordariomycetes</taxon>
        <taxon>Hypocreomycetidae</taxon>
        <taxon>Hypocreales</taxon>
        <taxon>Clavicipitaceae</taxon>
        <taxon>Epichloe</taxon>
    </lineage>
</organism>
<feature type="compositionally biased region" description="Basic residues" evidence="1">
    <location>
        <begin position="458"/>
        <end position="468"/>
    </location>
</feature>
<evidence type="ECO:0000313" key="4">
    <source>
        <dbReference type="Proteomes" id="UP000594364"/>
    </source>
</evidence>
<proteinExistence type="predicted"/>
<sequence>MIKTSNKTSNPTDGEEKLQLQLQVQNLTASVELLRTQLANQHWPTPDSSANLSPCWTSHPYRNRRASLDAAMDNRCGSEWRAPTRQRACSQQDRPLQCRARSFSSHSDFDIASMYGGAAASFTTSTSGFANEPSPFRAAPSQGPLASVDENSMVPEVGIHPGSYLSARWCDEQSYSASARTYLPPDEARSNIVPSAPPSMVSGRSAFESAQPLTRQNSAYGGSSGANMMRLPSSHSCHPEELSAQAPIQPIEEDAHCAMSSAPHADLLAIGSSFAPAHRYPPSTSNTAVFLSPSASLSMQRSVSNTSSTSARSSGSNSEHRFRETLTKQLENGKVTKLRPKHDGTSDSLATKKTTTHGRGGKFVLQKAPYRRPKGPKVFCTKCGEHPEGFRGDHELRRHLNAKHKGVVKKYVCRDPATVGLVSTVIAIQPLSKCKSCSSGKRYGAYYNAADHLRRIHFKPKATRGKNKKPNDEKRGGKGGGDWPSMSELKLWFEEVLVGCEDDEEPVSSSISVVDAGANALGVEKIDWILEQGVDRDARDYDVDYDYEILLQDASQAHLDSALVAGDGAASDEVAHVNDTSYDTMPLVSHPIYAISASVDGDVSFDPTFAPADFYSEVQNYPWPVNNI</sequence>
<evidence type="ECO:0000259" key="2">
    <source>
        <dbReference type="Pfam" id="PF25438"/>
    </source>
</evidence>
<feature type="region of interest" description="Disordered" evidence="1">
    <location>
        <begin position="186"/>
        <end position="242"/>
    </location>
</feature>
<feature type="compositionally biased region" description="Low complexity" evidence="1">
    <location>
        <begin position="299"/>
        <end position="317"/>
    </location>
</feature>
<dbReference type="Proteomes" id="UP000594364">
    <property type="component" value="Chromosome 2"/>
</dbReference>
<evidence type="ECO:0000256" key="1">
    <source>
        <dbReference type="SAM" id="MobiDB-lite"/>
    </source>
</evidence>
<dbReference type="Pfam" id="PF25438">
    <property type="entry name" value="DUF7896"/>
    <property type="match status" value="1"/>
</dbReference>
<accession>A0A7S9KQW3</accession>
<dbReference type="PANTHER" id="PTHR42031">
    <property type="entry name" value="KEY LIME PATHOGENICITY PROTEIN"/>
    <property type="match status" value="1"/>
</dbReference>